<evidence type="ECO:0000313" key="2">
    <source>
        <dbReference type="Proteomes" id="UP000700596"/>
    </source>
</evidence>
<dbReference type="Proteomes" id="UP000700596">
    <property type="component" value="Unassembled WGS sequence"/>
</dbReference>
<sequence length="209" mass="23439">MYSAPYMFFHRSKGYSWHAETDPALQAFPTLNNVPRALLPSLAINVSQPDALMEWLGTNSAALITDLTIFVDAVDIAPSAQKWCILFEKLAQDATNIQNLSIYWDSEGPIHIGLGRSVVFVRGVARLKVKKSIDIAGFYATKWPRYLEAKMGLKPVNRQLAPGNNWAEILRKYQRGTEHLDPWKDTEDGMFDIPIPWPGLKLPPGLDGC</sequence>
<organism evidence="1 2">
    <name type="scientific">Dendryphion nanum</name>
    <dbReference type="NCBI Taxonomy" id="256645"/>
    <lineage>
        <taxon>Eukaryota</taxon>
        <taxon>Fungi</taxon>
        <taxon>Dikarya</taxon>
        <taxon>Ascomycota</taxon>
        <taxon>Pezizomycotina</taxon>
        <taxon>Dothideomycetes</taxon>
        <taxon>Pleosporomycetidae</taxon>
        <taxon>Pleosporales</taxon>
        <taxon>Torulaceae</taxon>
        <taxon>Dendryphion</taxon>
    </lineage>
</organism>
<evidence type="ECO:0000313" key="1">
    <source>
        <dbReference type="EMBL" id="KAH7113770.1"/>
    </source>
</evidence>
<dbReference type="EMBL" id="JAGMWT010000018">
    <property type="protein sequence ID" value="KAH7113770.1"/>
    <property type="molecule type" value="Genomic_DNA"/>
</dbReference>
<accession>A0A9P9D6R4</accession>
<keyword evidence="2" id="KW-1185">Reference proteome</keyword>
<protein>
    <submittedName>
        <fullName evidence="1">Uncharacterized protein</fullName>
    </submittedName>
</protein>
<dbReference type="OrthoDB" id="2951834at2759"/>
<dbReference type="AlphaFoldDB" id="A0A9P9D6R4"/>
<name>A0A9P9D6R4_9PLEO</name>
<reference evidence="1" key="1">
    <citation type="journal article" date="2021" name="Nat. Commun.">
        <title>Genetic determinants of endophytism in the Arabidopsis root mycobiome.</title>
        <authorList>
            <person name="Mesny F."/>
            <person name="Miyauchi S."/>
            <person name="Thiergart T."/>
            <person name="Pickel B."/>
            <person name="Atanasova L."/>
            <person name="Karlsson M."/>
            <person name="Huettel B."/>
            <person name="Barry K.W."/>
            <person name="Haridas S."/>
            <person name="Chen C."/>
            <person name="Bauer D."/>
            <person name="Andreopoulos W."/>
            <person name="Pangilinan J."/>
            <person name="LaButti K."/>
            <person name="Riley R."/>
            <person name="Lipzen A."/>
            <person name="Clum A."/>
            <person name="Drula E."/>
            <person name="Henrissat B."/>
            <person name="Kohler A."/>
            <person name="Grigoriev I.V."/>
            <person name="Martin F.M."/>
            <person name="Hacquard S."/>
        </authorList>
    </citation>
    <scope>NUCLEOTIDE SEQUENCE</scope>
    <source>
        <strain evidence="1">MPI-CAGE-CH-0243</strain>
    </source>
</reference>
<gene>
    <name evidence="1" type="ORF">B0J11DRAFT_541288</name>
</gene>
<proteinExistence type="predicted"/>
<comment type="caution">
    <text evidence="1">The sequence shown here is derived from an EMBL/GenBank/DDBJ whole genome shotgun (WGS) entry which is preliminary data.</text>
</comment>